<dbReference type="EMBL" id="GL871203">
    <property type="protein sequence ID" value="EGC32255.1"/>
    <property type="molecule type" value="Genomic_DNA"/>
</dbReference>
<dbReference type="GeneID" id="10507397"/>
<dbReference type="AlphaFoldDB" id="F0ZUX6"/>
<evidence type="ECO:0000313" key="1">
    <source>
        <dbReference type="EMBL" id="EGC32255.1"/>
    </source>
</evidence>
<evidence type="ECO:0008006" key="3">
    <source>
        <dbReference type="Google" id="ProtNLM"/>
    </source>
</evidence>
<dbReference type="STRING" id="5786.F0ZUX6"/>
<organism evidence="1 2">
    <name type="scientific">Dictyostelium purpureum</name>
    <name type="common">Slime mold</name>
    <dbReference type="NCBI Taxonomy" id="5786"/>
    <lineage>
        <taxon>Eukaryota</taxon>
        <taxon>Amoebozoa</taxon>
        <taxon>Evosea</taxon>
        <taxon>Eumycetozoa</taxon>
        <taxon>Dictyostelia</taxon>
        <taxon>Dictyosteliales</taxon>
        <taxon>Dictyosteliaceae</taxon>
        <taxon>Dictyostelium</taxon>
    </lineage>
</organism>
<evidence type="ECO:0000313" key="2">
    <source>
        <dbReference type="Proteomes" id="UP000001064"/>
    </source>
</evidence>
<accession>F0ZUX6</accession>
<dbReference type="VEuPathDB" id="AmoebaDB:DICPUDRAFT_155803"/>
<dbReference type="KEGG" id="dpp:DICPUDRAFT_155803"/>
<gene>
    <name evidence="1" type="ORF">DICPUDRAFT_155803</name>
</gene>
<dbReference type="eggNOG" id="ENOG502RHWW">
    <property type="taxonomic scope" value="Eukaryota"/>
</dbReference>
<dbReference type="InParanoid" id="F0ZUX6"/>
<dbReference type="FunCoup" id="F0ZUX6">
    <property type="interactions" value="743"/>
</dbReference>
<proteinExistence type="predicted"/>
<dbReference type="Gene3D" id="1.10.287.2900">
    <property type="match status" value="1"/>
</dbReference>
<protein>
    <recommendedName>
        <fullName evidence="3">GCK domain-containing protein</fullName>
    </recommendedName>
</protein>
<dbReference type="OMA" id="CIRRMAN"/>
<dbReference type="Proteomes" id="UP000001064">
    <property type="component" value="Unassembled WGS sequence"/>
</dbReference>
<reference evidence="2" key="1">
    <citation type="journal article" date="2011" name="Genome Biol.">
        <title>Comparative genomics of the social amoebae Dictyostelium discoideum and Dictyostelium purpureum.</title>
        <authorList>
            <consortium name="US DOE Joint Genome Institute (JGI-PGF)"/>
            <person name="Sucgang R."/>
            <person name="Kuo A."/>
            <person name="Tian X."/>
            <person name="Salerno W."/>
            <person name="Parikh A."/>
            <person name="Feasley C.L."/>
            <person name="Dalin E."/>
            <person name="Tu H."/>
            <person name="Huang E."/>
            <person name="Barry K."/>
            <person name="Lindquist E."/>
            <person name="Shapiro H."/>
            <person name="Bruce D."/>
            <person name="Schmutz J."/>
            <person name="Salamov A."/>
            <person name="Fey P."/>
            <person name="Gaudet P."/>
            <person name="Anjard C."/>
            <person name="Babu M.M."/>
            <person name="Basu S."/>
            <person name="Bushmanova Y."/>
            <person name="van der Wel H."/>
            <person name="Katoh-Kurasawa M."/>
            <person name="Dinh C."/>
            <person name="Coutinho P.M."/>
            <person name="Saito T."/>
            <person name="Elias M."/>
            <person name="Schaap P."/>
            <person name="Kay R.R."/>
            <person name="Henrissat B."/>
            <person name="Eichinger L."/>
            <person name="Rivero F."/>
            <person name="Putnam N.H."/>
            <person name="West C.M."/>
            <person name="Loomis W.F."/>
            <person name="Chisholm R.L."/>
            <person name="Shaulsky G."/>
            <person name="Strassmann J.E."/>
            <person name="Queller D.C."/>
            <person name="Kuspa A."/>
            <person name="Grigoriev I.V."/>
        </authorList>
    </citation>
    <scope>NUCLEOTIDE SEQUENCE [LARGE SCALE GENOMIC DNA]</scope>
    <source>
        <strain evidence="2">QSDP1</strain>
    </source>
</reference>
<name>F0ZUX6_DICPU</name>
<dbReference type="OrthoDB" id="15937at2759"/>
<dbReference type="RefSeq" id="XP_003291222.1">
    <property type="nucleotide sequence ID" value="XM_003291174.1"/>
</dbReference>
<sequence>MSLSESFKESKDIKVWVTSNEVKPIDQFGEVECPPCIKKMANSQFCGDQLVASYLCFQENSKDGKKLDDCAKSFAQLRECMMSYPIKFYDALFKRLVLK</sequence>
<keyword evidence="2" id="KW-1185">Reference proteome</keyword>